<evidence type="ECO:0000313" key="3">
    <source>
        <dbReference type="Proteomes" id="UP001165413"/>
    </source>
</evidence>
<dbReference type="RefSeq" id="WP_254101035.1">
    <property type="nucleotide sequence ID" value="NZ_JANATA010000015.1"/>
</dbReference>
<dbReference type="Proteomes" id="UP001165413">
    <property type="component" value="Unassembled WGS sequence"/>
</dbReference>
<protein>
    <submittedName>
        <fullName evidence="2">Class I SAM-dependent methyltransferase</fullName>
    </submittedName>
</protein>
<dbReference type="Pfam" id="PF08241">
    <property type="entry name" value="Methyltransf_11"/>
    <property type="match status" value="1"/>
</dbReference>
<dbReference type="InterPro" id="IPR013216">
    <property type="entry name" value="Methyltransf_11"/>
</dbReference>
<evidence type="ECO:0000313" key="2">
    <source>
        <dbReference type="EMBL" id="MCP3429090.1"/>
    </source>
</evidence>
<gene>
    <name evidence="2" type="ORF">NLF92_09060</name>
</gene>
<dbReference type="Gene3D" id="3.40.50.150">
    <property type="entry name" value="Vaccinia Virus protein VP39"/>
    <property type="match status" value="1"/>
</dbReference>
<proteinExistence type="predicted"/>
<comment type="caution">
    <text evidence="2">The sequence shown here is derived from an EMBL/GenBank/DDBJ whole genome shotgun (WGS) entry which is preliminary data.</text>
</comment>
<keyword evidence="2" id="KW-0489">Methyltransferase</keyword>
<keyword evidence="3" id="KW-1185">Reference proteome</keyword>
<name>A0AA41WZR5_9ALTE</name>
<dbReference type="CDD" id="cd02440">
    <property type="entry name" value="AdoMet_MTases"/>
    <property type="match status" value="1"/>
</dbReference>
<dbReference type="InterPro" id="IPR029063">
    <property type="entry name" value="SAM-dependent_MTases_sf"/>
</dbReference>
<keyword evidence="2" id="KW-0808">Transferase</keyword>
<dbReference type="GO" id="GO:0032259">
    <property type="term" value="P:methylation"/>
    <property type="evidence" value="ECO:0007669"/>
    <property type="project" value="UniProtKB-KW"/>
</dbReference>
<reference evidence="2" key="1">
    <citation type="submission" date="2022-07" db="EMBL/GenBank/DDBJ databases">
        <title>Characterization of the Novel Bacterium Alteromonas immobilis LMIT006 and Alteromonas gregis LMIT007.</title>
        <authorList>
            <person name="Lin X."/>
        </authorList>
    </citation>
    <scope>NUCLEOTIDE SEQUENCE</scope>
    <source>
        <strain evidence="2">LMIT007</strain>
    </source>
</reference>
<accession>A0AA41WZR5</accession>
<dbReference type="GO" id="GO:0008757">
    <property type="term" value="F:S-adenosylmethionine-dependent methyltransferase activity"/>
    <property type="evidence" value="ECO:0007669"/>
    <property type="project" value="InterPro"/>
</dbReference>
<dbReference type="SUPFAM" id="SSF53335">
    <property type="entry name" value="S-adenosyl-L-methionine-dependent methyltransferases"/>
    <property type="match status" value="1"/>
</dbReference>
<feature type="domain" description="Methyltransferase type 11" evidence="1">
    <location>
        <begin position="52"/>
        <end position="143"/>
    </location>
</feature>
<dbReference type="EMBL" id="JANATA010000015">
    <property type="protein sequence ID" value="MCP3429090.1"/>
    <property type="molecule type" value="Genomic_DNA"/>
</dbReference>
<dbReference type="AlphaFoldDB" id="A0AA41WZR5"/>
<evidence type="ECO:0000259" key="1">
    <source>
        <dbReference type="Pfam" id="PF08241"/>
    </source>
</evidence>
<organism evidence="2 3">
    <name type="scientific">Opacimonas viscosa</name>
    <dbReference type="NCBI Taxonomy" id="2961944"/>
    <lineage>
        <taxon>Bacteria</taxon>
        <taxon>Pseudomonadati</taxon>
        <taxon>Pseudomonadota</taxon>
        <taxon>Gammaproteobacteria</taxon>
        <taxon>Alteromonadales</taxon>
        <taxon>Alteromonadaceae</taxon>
        <taxon>Opacimonas</taxon>
    </lineage>
</organism>
<sequence length="293" mass="33005">MTTQAWDAYWADPTTTNSFAFDYTETEGPYGTLNQFWLDVFAAFKDSDIVVDLAAGNGALATLFTQSRTELNCAAWVNIDSATAKPDKLHDKITFAQQNIEQLELADASVDHFVSMYGFEYSDITKSFSQIVRCLKPHGRFAIFMHHPDAIITKQSKVSITAFNQVLKDPFWQTIHTCERLSFPELKNRLLQNLNLHLQSVATEGQDDIKLIGQNIFYLLQSNNNVGWCVAQLQKLRQGILLQVERLTQQIAAAETASMLTQKIVLDNQVAWQITTLDFQGSTLGYCFTGSKN</sequence>